<dbReference type="EMBL" id="JADBEB010000001">
    <property type="protein sequence ID" value="MBE1488423.1"/>
    <property type="molecule type" value="Genomic_DNA"/>
</dbReference>
<dbReference type="Pfam" id="PF00440">
    <property type="entry name" value="TetR_N"/>
    <property type="match status" value="1"/>
</dbReference>
<keyword evidence="7" id="KW-1185">Reference proteome</keyword>
<dbReference type="PROSITE" id="PS50977">
    <property type="entry name" value="HTH_TETR_2"/>
    <property type="match status" value="1"/>
</dbReference>
<evidence type="ECO:0000313" key="6">
    <source>
        <dbReference type="EMBL" id="MBE1488423.1"/>
    </source>
</evidence>
<feature type="DNA-binding region" description="H-T-H motif" evidence="4">
    <location>
        <begin position="35"/>
        <end position="54"/>
    </location>
</feature>
<dbReference type="Proteomes" id="UP000649753">
    <property type="component" value="Unassembled WGS sequence"/>
</dbReference>
<dbReference type="InterPro" id="IPR001647">
    <property type="entry name" value="HTH_TetR"/>
</dbReference>
<keyword evidence="1" id="KW-0805">Transcription regulation</keyword>
<organism evidence="6 7">
    <name type="scientific">Plantactinospora soyae</name>
    <dbReference type="NCBI Taxonomy" id="1544732"/>
    <lineage>
        <taxon>Bacteria</taxon>
        <taxon>Bacillati</taxon>
        <taxon>Actinomycetota</taxon>
        <taxon>Actinomycetes</taxon>
        <taxon>Micromonosporales</taxon>
        <taxon>Micromonosporaceae</taxon>
        <taxon>Plantactinospora</taxon>
    </lineage>
</organism>
<accession>A0A927MAS8</accession>
<dbReference type="PRINTS" id="PR00455">
    <property type="entry name" value="HTHTETR"/>
</dbReference>
<comment type="caution">
    <text evidence="6">The sequence shown here is derived from an EMBL/GenBank/DDBJ whole genome shotgun (WGS) entry which is preliminary data.</text>
</comment>
<dbReference type="AlphaFoldDB" id="A0A927MAS8"/>
<dbReference type="Pfam" id="PF16914">
    <property type="entry name" value="TetR_C_12"/>
    <property type="match status" value="1"/>
</dbReference>
<keyword evidence="2 4" id="KW-0238">DNA-binding</keyword>
<gene>
    <name evidence="6" type="ORF">H4W31_004061</name>
</gene>
<reference evidence="6" key="1">
    <citation type="submission" date="2020-10" db="EMBL/GenBank/DDBJ databases">
        <title>Sequencing the genomes of 1000 actinobacteria strains.</title>
        <authorList>
            <person name="Klenk H.-P."/>
        </authorList>
    </citation>
    <scope>NUCLEOTIDE SEQUENCE</scope>
    <source>
        <strain evidence="6">DSM 46832</strain>
    </source>
</reference>
<keyword evidence="3" id="KW-0804">Transcription</keyword>
<sequence>MSTSQPPRARGRRTRSQILEQATVLFAERGFDAVSVAEIATAAGAHPHQITYYFGSKDALFVHAAFALLLREAERLEPVGRRRHTPESFRSALARTALALPAVPIAVQAMSITRRRPELRPVAEQNLALLFRKAKQYLTAILDRRDWVIDRPADVEARTFWSTVLGARLISESGFGGRSDDIDLAGVLTVRARTDT</sequence>
<evidence type="ECO:0000256" key="1">
    <source>
        <dbReference type="ARBA" id="ARBA00023015"/>
    </source>
</evidence>
<dbReference type="SUPFAM" id="SSF48498">
    <property type="entry name" value="Tetracyclin repressor-like, C-terminal domain"/>
    <property type="match status" value="1"/>
</dbReference>
<evidence type="ECO:0000313" key="7">
    <source>
        <dbReference type="Proteomes" id="UP000649753"/>
    </source>
</evidence>
<feature type="domain" description="HTH tetR-type" evidence="5">
    <location>
        <begin position="12"/>
        <end position="72"/>
    </location>
</feature>
<evidence type="ECO:0000256" key="2">
    <source>
        <dbReference type="ARBA" id="ARBA00023125"/>
    </source>
</evidence>
<dbReference type="RefSeq" id="WP_192768089.1">
    <property type="nucleotide sequence ID" value="NZ_JADBEB010000001.1"/>
</dbReference>
<dbReference type="InterPro" id="IPR011075">
    <property type="entry name" value="TetR_C"/>
</dbReference>
<dbReference type="PANTHER" id="PTHR30055">
    <property type="entry name" value="HTH-TYPE TRANSCRIPTIONAL REGULATOR RUTR"/>
    <property type="match status" value="1"/>
</dbReference>
<name>A0A927MAS8_9ACTN</name>
<evidence type="ECO:0000256" key="3">
    <source>
        <dbReference type="ARBA" id="ARBA00023163"/>
    </source>
</evidence>
<dbReference type="InterPro" id="IPR009057">
    <property type="entry name" value="Homeodomain-like_sf"/>
</dbReference>
<evidence type="ECO:0000256" key="4">
    <source>
        <dbReference type="PROSITE-ProRule" id="PRU00335"/>
    </source>
</evidence>
<dbReference type="PANTHER" id="PTHR30055:SF146">
    <property type="entry name" value="HTH-TYPE TRANSCRIPTIONAL DUAL REGULATOR CECR"/>
    <property type="match status" value="1"/>
</dbReference>
<dbReference type="SUPFAM" id="SSF46689">
    <property type="entry name" value="Homeodomain-like"/>
    <property type="match status" value="1"/>
</dbReference>
<dbReference type="GO" id="GO:0003700">
    <property type="term" value="F:DNA-binding transcription factor activity"/>
    <property type="evidence" value="ECO:0007669"/>
    <property type="project" value="TreeGrafter"/>
</dbReference>
<dbReference type="InterPro" id="IPR036271">
    <property type="entry name" value="Tet_transcr_reg_TetR-rel_C_sf"/>
</dbReference>
<evidence type="ECO:0000259" key="5">
    <source>
        <dbReference type="PROSITE" id="PS50977"/>
    </source>
</evidence>
<protein>
    <submittedName>
        <fullName evidence="6">AcrR family transcriptional regulator</fullName>
    </submittedName>
</protein>
<proteinExistence type="predicted"/>
<dbReference type="InterPro" id="IPR050109">
    <property type="entry name" value="HTH-type_TetR-like_transc_reg"/>
</dbReference>
<dbReference type="GO" id="GO:0000976">
    <property type="term" value="F:transcription cis-regulatory region binding"/>
    <property type="evidence" value="ECO:0007669"/>
    <property type="project" value="TreeGrafter"/>
</dbReference>
<dbReference type="Gene3D" id="1.10.357.10">
    <property type="entry name" value="Tetracycline Repressor, domain 2"/>
    <property type="match status" value="1"/>
</dbReference>